<sequence length="287" mass="32122">MFGTSRYLSPQFKKLLSPSNPFLKFSISTISTTTTNHVGDPPSRPGPPPIRVDITESAGRGVFATRRIEAAELIHTAKPVVSHPSLSKIDCVCYLCLKKLKFSNDSHTRIDGFCSEECRQEAKAYYELEKKADWSNYNKYCRDLGLKYPLLVKRLACMVIAGAASADCVHILQPAHILPKIEVEYSMLRSAIEGLNITKENLNFLSEQWYADVLARVRINAFRIEMVAGSYDDLHALAAASVEAESGVGNAVYILPSFYNHDCDPNVHIIWMDSVHARLKALRDIEE</sequence>
<dbReference type="SUPFAM" id="SSF82199">
    <property type="entry name" value="SET domain"/>
    <property type="match status" value="1"/>
</dbReference>
<dbReference type="AlphaFoldDB" id="A0A803LVU3"/>
<dbReference type="PROSITE" id="PS50280">
    <property type="entry name" value="SET"/>
    <property type="match status" value="1"/>
</dbReference>
<dbReference type="OMA" id="YHEAICE"/>
<dbReference type="GO" id="GO:0005634">
    <property type="term" value="C:nucleus"/>
    <property type="evidence" value="ECO:0007669"/>
    <property type="project" value="TreeGrafter"/>
</dbReference>
<name>A0A803LVU3_CHEQI</name>
<dbReference type="Gene3D" id="1.10.220.160">
    <property type="match status" value="1"/>
</dbReference>
<reference evidence="2" key="1">
    <citation type="journal article" date="2017" name="Nature">
        <title>The genome of Chenopodium quinoa.</title>
        <authorList>
            <person name="Jarvis D.E."/>
            <person name="Ho Y.S."/>
            <person name="Lightfoot D.J."/>
            <person name="Schmoeckel S.M."/>
            <person name="Li B."/>
            <person name="Borm T.J.A."/>
            <person name="Ohyanagi H."/>
            <person name="Mineta K."/>
            <person name="Michell C.T."/>
            <person name="Saber N."/>
            <person name="Kharbatia N.M."/>
            <person name="Rupper R.R."/>
            <person name="Sharp A.R."/>
            <person name="Dally N."/>
            <person name="Boughton B.A."/>
            <person name="Woo Y.H."/>
            <person name="Gao G."/>
            <person name="Schijlen E.G.W.M."/>
            <person name="Guo X."/>
            <person name="Momin A.A."/>
            <person name="Negrao S."/>
            <person name="Al-Babili S."/>
            <person name="Gehring C."/>
            <person name="Roessner U."/>
            <person name="Jung C."/>
            <person name="Murphy K."/>
            <person name="Arold S.T."/>
            <person name="Gojobori T."/>
            <person name="van der Linden C.G."/>
            <person name="van Loo E.N."/>
            <person name="Jellen E.N."/>
            <person name="Maughan P.J."/>
            <person name="Tester M."/>
        </authorList>
    </citation>
    <scope>NUCLEOTIDE SEQUENCE [LARGE SCALE GENOMIC DNA]</scope>
    <source>
        <strain evidence="2">cv. PI 614886</strain>
    </source>
</reference>
<keyword evidence="3" id="KW-1185">Reference proteome</keyword>
<proteinExistence type="predicted"/>
<dbReference type="Gramene" id="AUR62019594-RA">
    <property type="protein sequence ID" value="AUR62019594-RA:cds"/>
    <property type="gene ID" value="AUR62019594"/>
</dbReference>
<feature type="domain" description="SET" evidence="1">
    <location>
        <begin position="48"/>
        <end position="287"/>
    </location>
</feature>
<evidence type="ECO:0000313" key="3">
    <source>
        <dbReference type="Proteomes" id="UP000596660"/>
    </source>
</evidence>
<dbReference type="Pfam" id="PF00856">
    <property type="entry name" value="SET"/>
    <property type="match status" value="1"/>
</dbReference>
<evidence type="ECO:0000259" key="1">
    <source>
        <dbReference type="PROSITE" id="PS50280"/>
    </source>
</evidence>
<evidence type="ECO:0000313" key="2">
    <source>
        <dbReference type="EnsemblPlants" id="AUR62019594-RA:cds"/>
    </source>
</evidence>
<dbReference type="EnsemblPlants" id="AUR62019594-RA">
    <property type="protein sequence ID" value="AUR62019594-RA:cds"/>
    <property type="gene ID" value="AUR62019594"/>
</dbReference>
<dbReference type="InterPro" id="IPR046341">
    <property type="entry name" value="SET_dom_sf"/>
</dbReference>
<protein>
    <recommendedName>
        <fullName evidence="1">SET domain-containing protein</fullName>
    </recommendedName>
</protein>
<dbReference type="InterPro" id="IPR001214">
    <property type="entry name" value="SET_dom"/>
</dbReference>
<dbReference type="Gene3D" id="2.170.270.10">
    <property type="entry name" value="SET domain"/>
    <property type="match status" value="1"/>
</dbReference>
<accession>A0A803LVU3</accession>
<reference evidence="2" key="2">
    <citation type="submission" date="2021-03" db="UniProtKB">
        <authorList>
            <consortium name="EnsemblPlants"/>
        </authorList>
    </citation>
    <scope>IDENTIFICATION</scope>
</reference>
<dbReference type="PANTHER" id="PTHR12197">
    <property type="entry name" value="HISTONE-LYSINE N-METHYLTRANSFERASE SMYD"/>
    <property type="match status" value="1"/>
</dbReference>
<dbReference type="InterPro" id="IPR050869">
    <property type="entry name" value="H3K4_H4K5_MeTrfase"/>
</dbReference>
<organism evidence="2 3">
    <name type="scientific">Chenopodium quinoa</name>
    <name type="common">Quinoa</name>
    <dbReference type="NCBI Taxonomy" id="63459"/>
    <lineage>
        <taxon>Eukaryota</taxon>
        <taxon>Viridiplantae</taxon>
        <taxon>Streptophyta</taxon>
        <taxon>Embryophyta</taxon>
        <taxon>Tracheophyta</taxon>
        <taxon>Spermatophyta</taxon>
        <taxon>Magnoliopsida</taxon>
        <taxon>eudicotyledons</taxon>
        <taxon>Gunneridae</taxon>
        <taxon>Pentapetalae</taxon>
        <taxon>Caryophyllales</taxon>
        <taxon>Chenopodiaceae</taxon>
        <taxon>Chenopodioideae</taxon>
        <taxon>Atripliceae</taxon>
        <taxon>Chenopodium</taxon>
    </lineage>
</organism>
<dbReference type="Gene3D" id="6.10.140.2220">
    <property type="match status" value="1"/>
</dbReference>
<dbReference type="PANTHER" id="PTHR12197:SF298">
    <property type="entry name" value="HISTONE-LYSINE N-METHYLTRANSFERASE ATXR4"/>
    <property type="match status" value="1"/>
</dbReference>
<dbReference type="Proteomes" id="UP000596660">
    <property type="component" value="Unplaced"/>
</dbReference>